<name>A0A3L6R275_PANMI</name>
<feature type="domain" description="XS" evidence="4">
    <location>
        <begin position="684"/>
        <end position="788"/>
    </location>
</feature>
<sequence>MDHSSDEDTEISDSEIDDYEGKIYARLMSGDLKVKKNGESYTCPFCSSKKKNNYSKSSLVQHASGVGAAPNRQAKEKATHRALVKHLKNELAKSPELRPQVIPVEPQPLQNRDEKFVWPWMGVLVNVPTEWKDGRQVGESGNRLKEQLSHFCPLKVIPLWTFRGHTGNAIVEFGKDWNGFRNARTFESHFAAGGYGKRDWIGKRNQGSELHGWVARAEDYNSPGLIGDHLRKNGDLKSVNDLAKEEARKTDKLVANLANQIEVKNRYLQELECKYSETTASLEKMMGQREQLLQSYNEEIRKMQQLAHRHSQKIIDENQKLRSELETKMNELDVRSKQLDELAAKSGYDRRNLEQEKQKNAIRSSHLKLATLEQQKADENVLRLVEEQKREKHAALKKILMLEQQLDAKQKLELEIQQLKGKLKVMEHMPGDENSASKNKINELSEALQEKIDELDGMESLNQTLVIKESKSNIELQEARNELENGLLDISGGQSHIGIKRMGELDLKAFSKACRKKCSEEDAEVTAAFLCSKWEAEIKNPDWHPFRIVMADGKEMLIGRQLLYSRLLSFSLHFRTGHNMGEGSEFDEWEAKTYAGLISGDLKVKNGERYKCPFCSSGRKGYFSINGLLRHASIVAGASINSGVKATHSALIKHLNNSHGKSSEPQSQQVAMEPRLPEYRGKPYVWPWMGVLVNVPTKWEDGHRVGASAARLKEQPSHFRPLKAAALWNARGHTGTAIIEFGNDWSGFENAWAFGSYFMAEGHGKTDWKKKKNGYSGLFGWVAMDEDYIFQGPTGARLRKSGTLKTINDFENEIVRKTGISEKQQQARIHSLAIIEKNQKLRLELDSKINELDVSTEQEKQMNAMKSNHLKMAMLEQERAEENVLKCLEEQVGILELSTSGRAHIGIKRPSKGDAALRVAELCSEWQNQITNSNWHPIKVVEVDGKKLERIIVDDAKLRKLKDEHGQEVYAAVTKALLEIDEHNGSGRYCKTVVWNFKADRRATLTEGVQFIIKQWQSHERKR</sequence>
<dbReference type="PANTHER" id="PTHR21596">
    <property type="entry name" value="RIBONUCLEASE P SUBUNIT P38"/>
    <property type="match status" value="1"/>
</dbReference>
<evidence type="ECO:0000259" key="4">
    <source>
        <dbReference type="Pfam" id="PF03468"/>
    </source>
</evidence>
<dbReference type="InterPro" id="IPR005379">
    <property type="entry name" value="FDM1-5/IDN2_XH"/>
</dbReference>
<evidence type="ECO:0000259" key="5">
    <source>
        <dbReference type="Pfam" id="PF03469"/>
    </source>
</evidence>
<dbReference type="Pfam" id="PF03468">
    <property type="entry name" value="XS"/>
    <property type="match status" value="2"/>
</dbReference>
<reference evidence="8" key="1">
    <citation type="journal article" date="2019" name="Nat. Commun.">
        <title>The genome of broomcorn millet.</title>
        <authorList>
            <person name="Zou C."/>
            <person name="Miki D."/>
            <person name="Li D."/>
            <person name="Tang Q."/>
            <person name="Xiao L."/>
            <person name="Rajput S."/>
            <person name="Deng P."/>
            <person name="Jia W."/>
            <person name="Huang R."/>
            <person name="Zhang M."/>
            <person name="Sun Y."/>
            <person name="Hu J."/>
            <person name="Fu X."/>
            <person name="Schnable P.S."/>
            <person name="Li F."/>
            <person name="Zhang H."/>
            <person name="Feng B."/>
            <person name="Zhu X."/>
            <person name="Liu R."/>
            <person name="Schnable J.C."/>
            <person name="Zhu J.-K."/>
            <person name="Zhang H."/>
        </authorList>
    </citation>
    <scope>NUCLEOTIDE SEQUENCE [LARGE SCALE GENOMIC DNA]</scope>
</reference>
<feature type="domain" description="Zinc finger-XS" evidence="6">
    <location>
        <begin position="43"/>
        <end position="84"/>
    </location>
</feature>
<dbReference type="EMBL" id="PQIB02000010">
    <property type="protein sequence ID" value="RLM93325.1"/>
    <property type="molecule type" value="Genomic_DNA"/>
</dbReference>
<dbReference type="Pfam" id="PF03470">
    <property type="entry name" value="zf-XS"/>
    <property type="match status" value="2"/>
</dbReference>
<evidence type="ECO:0000313" key="8">
    <source>
        <dbReference type="Proteomes" id="UP000275267"/>
    </source>
</evidence>
<dbReference type="Proteomes" id="UP000275267">
    <property type="component" value="Unassembled WGS sequence"/>
</dbReference>
<evidence type="ECO:0000256" key="3">
    <source>
        <dbReference type="SAM" id="Coils"/>
    </source>
</evidence>
<gene>
    <name evidence="7" type="ORF">C2845_PM08G19800</name>
</gene>
<dbReference type="InterPro" id="IPR005380">
    <property type="entry name" value="XS_domain"/>
</dbReference>
<dbReference type="InterPro" id="IPR005381">
    <property type="entry name" value="Znf-XS_domain"/>
</dbReference>
<feature type="domain" description="Factor of DNA methylation 1-5/IDN2" evidence="5">
    <location>
        <begin position="500"/>
        <end position="556"/>
    </location>
</feature>
<feature type="coiled-coil region" evidence="3">
    <location>
        <begin position="240"/>
        <end position="342"/>
    </location>
</feature>
<feature type="coiled-coil region" evidence="3">
    <location>
        <begin position="385"/>
        <end position="461"/>
    </location>
</feature>
<dbReference type="InterPro" id="IPR038588">
    <property type="entry name" value="XS_domain_sf"/>
</dbReference>
<dbReference type="PANTHER" id="PTHR21596:SF61">
    <property type="entry name" value="OS01G0633200 PROTEIN"/>
    <property type="match status" value="1"/>
</dbReference>
<feature type="domain" description="Zinc finger-XS" evidence="6">
    <location>
        <begin position="612"/>
        <end position="651"/>
    </location>
</feature>
<keyword evidence="1 3" id="KW-0175">Coiled coil</keyword>
<keyword evidence="2" id="KW-0943">RNA-mediated gene silencing</keyword>
<evidence type="ECO:0000259" key="6">
    <source>
        <dbReference type="Pfam" id="PF03470"/>
    </source>
</evidence>
<dbReference type="STRING" id="4540.A0A3L6R275"/>
<protein>
    <submittedName>
        <fullName evidence="7">Transcription factor</fullName>
    </submittedName>
</protein>
<feature type="domain" description="Factor of DNA methylation 1-5/IDN2" evidence="5">
    <location>
        <begin position="908"/>
        <end position="1022"/>
    </location>
</feature>
<dbReference type="OrthoDB" id="1892195at2759"/>
<feature type="domain" description="XS" evidence="4">
    <location>
        <begin position="113"/>
        <end position="222"/>
    </location>
</feature>
<dbReference type="Gene3D" id="3.30.70.2890">
    <property type="entry name" value="XS domain"/>
    <property type="match status" value="2"/>
</dbReference>
<dbReference type="InterPro" id="IPR045177">
    <property type="entry name" value="FDM1-5/IDN2"/>
</dbReference>
<evidence type="ECO:0000313" key="7">
    <source>
        <dbReference type="EMBL" id="RLM93325.1"/>
    </source>
</evidence>
<accession>A0A3L6R275</accession>
<proteinExistence type="predicted"/>
<dbReference type="Pfam" id="PF03469">
    <property type="entry name" value="XH"/>
    <property type="match status" value="2"/>
</dbReference>
<evidence type="ECO:0000256" key="1">
    <source>
        <dbReference type="ARBA" id="ARBA00023054"/>
    </source>
</evidence>
<keyword evidence="8" id="KW-1185">Reference proteome</keyword>
<evidence type="ECO:0000256" key="2">
    <source>
        <dbReference type="ARBA" id="ARBA00023158"/>
    </source>
</evidence>
<dbReference type="GO" id="GO:0080188">
    <property type="term" value="P:gene silencing by siRNA-directed DNA methylation"/>
    <property type="evidence" value="ECO:0007669"/>
    <property type="project" value="InterPro"/>
</dbReference>
<dbReference type="CDD" id="cd12266">
    <property type="entry name" value="RRM_like_XS"/>
    <property type="match status" value="2"/>
</dbReference>
<organism evidence="7 8">
    <name type="scientific">Panicum miliaceum</name>
    <name type="common">Proso millet</name>
    <name type="synonym">Broomcorn millet</name>
    <dbReference type="NCBI Taxonomy" id="4540"/>
    <lineage>
        <taxon>Eukaryota</taxon>
        <taxon>Viridiplantae</taxon>
        <taxon>Streptophyta</taxon>
        <taxon>Embryophyta</taxon>
        <taxon>Tracheophyta</taxon>
        <taxon>Spermatophyta</taxon>
        <taxon>Magnoliopsida</taxon>
        <taxon>Liliopsida</taxon>
        <taxon>Poales</taxon>
        <taxon>Poaceae</taxon>
        <taxon>PACMAD clade</taxon>
        <taxon>Panicoideae</taxon>
        <taxon>Panicodae</taxon>
        <taxon>Paniceae</taxon>
        <taxon>Panicinae</taxon>
        <taxon>Panicum</taxon>
        <taxon>Panicum sect. Panicum</taxon>
    </lineage>
</organism>
<comment type="caution">
    <text evidence="7">The sequence shown here is derived from an EMBL/GenBank/DDBJ whole genome shotgun (WGS) entry which is preliminary data.</text>
</comment>
<dbReference type="AlphaFoldDB" id="A0A3L6R275"/>